<dbReference type="InterPro" id="IPR036866">
    <property type="entry name" value="RibonucZ/Hydroxyglut_hydro"/>
</dbReference>
<gene>
    <name evidence="2" type="ORF">BED47_02095</name>
</gene>
<evidence type="ECO:0000259" key="1">
    <source>
        <dbReference type="SMART" id="SM00849"/>
    </source>
</evidence>
<proteinExistence type="predicted"/>
<dbReference type="SMART" id="SM00849">
    <property type="entry name" value="Lactamase_B"/>
    <property type="match status" value="1"/>
</dbReference>
<organism evidence="2 3">
    <name type="scientific">Gottfriedia luciferensis</name>
    <dbReference type="NCBI Taxonomy" id="178774"/>
    <lineage>
        <taxon>Bacteria</taxon>
        <taxon>Bacillati</taxon>
        <taxon>Bacillota</taxon>
        <taxon>Bacilli</taxon>
        <taxon>Bacillales</taxon>
        <taxon>Bacillaceae</taxon>
        <taxon>Gottfriedia</taxon>
    </lineage>
</organism>
<dbReference type="PANTHER" id="PTHR42951:SF15">
    <property type="entry name" value="METALLO-BETA-LACTAMASE SUPERFAMILY PROTEIN"/>
    <property type="match status" value="1"/>
</dbReference>
<reference evidence="2 3" key="1">
    <citation type="submission" date="2016-07" db="EMBL/GenBank/DDBJ databases">
        <authorList>
            <person name="Townsley L."/>
            <person name="Shank E.A."/>
        </authorList>
    </citation>
    <scope>NUCLEOTIDE SEQUENCE [LARGE SCALE GENOMIC DNA]</scope>
    <source>
        <strain evidence="2 3">CH01</strain>
    </source>
</reference>
<dbReference type="EMBL" id="MDKC01000001">
    <property type="protein sequence ID" value="ODG93984.1"/>
    <property type="molecule type" value="Genomic_DNA"/>
</dbReference>
<dbReference type="GO" id="GO:0016787">
    <property type="term" value="F:hydrolase activity"/>
    <property type="evidence" value="ECO:0007669"/>
    <property type="project" value="UniProtKB-KW"/>
</dbReference>
<sequence length="251" mass="28151">MLGKSKIQMLSITMNSNGMTNTIHPTLIWDEEDVVLIDTGYPGQLKEFQNCFETIGVPFEKLNKILITHQDIDHIGSLSVIVEESTNEIEVYASEIEKPYIQGEKLLIKITPEKIAKAVASLPADTTDDFRKAFKNRLENPPKGKVNHIVTPGNDLEICGGITVIDTAGHTPGHISFYHKESKTLVAGDALIIENDQLNPSNPQYTYDIEQSIKSLEALLSFDIEKVICYHGGLFERNIKERLSEIIRLKF</sequence>
<dbReference type="SUPFAM" id="SSF56281">
    <property type="entry name" value="Metallo-hydrolase/oxidoreductase"/>
    <property type="match status" value="1"/>
</dbReference>
<feature type="domain" description="Metallo-beta-lactamase" evidence="1">
    <location>
        <begin position="22"/>
        <end position="231"/>
    </location>
</feature>
<dbReference type="Gene3D" id="3.60.15.10">
    <property type="entry name" value="Ribonuclease Z/Hydroxyacylglutathione hydrolase-like"/>
    <property type="match status" value="1"/>
</dbReference>
<evidence type="ECO:0000313" key="3">
    <source>
        <dbReference type="Proteomes" id="UP000094580"/>
    </source>
</evidence>
<dbReference type="RefSeq" id="WP_069032161.1">
    <property type="nucleotide sequence ID" value="NZ_MDKC01000001.1"/>
</dbReference>
<keyword evidence="2" id="KW-0378">Hydrolase</keyword>
<name>A0ABX3A052_9BACI</name>
<protein>
    <submittedName>
        <fullName evidence="2">Hydrolase</fullName>
    </submittedName>
</protein>
<dbReference type="PANTHER" id="PTHR42951">
    <property type="entry name" value="METALLO-BETA-LACTAMASE DOMAIN-CONTAINING"/>
    <property type="match status" value="1"/>
</dbReference>
<dbReference type="InterPro" id="IPR001279">
    <property type="entry name" value="Metallo-B-lactamas"/>
</dbReference>
<keyword evidence="3" id="KW-1185">Reference proteome</keyword>
<dbReference type="Pfam" id="PF00753">
    <property type="entry name" value="Lactamase_B"/>
    <property type="match status" value="1"/>
</dbReference>
<dbReference type="InterPro" id="IPR050855">
    <property type="entry name" value="NDM-1-like"/>
</dbReference>
<comment type="caution">
    <text evidence="2">The sequence shown here is derived from an EMBL/GenBank/DDBJ whole genome shotgun (WGS) entry which is preliminary data.</text>
</comment>
<accession>A0ABX3A052</accession>
<evidence type="ECO:0000313" key="2">
    <source>
        <dbReference type="EMBL" id="ODG93984.1"/>
    </source>
</evidence>
<dbReference type="CDD" id="cd07721">
    <property type="entry name" value="yflN-like_MBL-fold"/>
    <property type="match status" value="1"/>
</dbReference>
<dbReference type="Proteomes" id="UP000094580">
    <property type="component" value="Unassembled WGS sequence"/>
</dbReference>